<reference evidence="2" key="2">
    <citation type="submission" date="2023-05" db="EMBL/GenBank/DDBJ databases">
        <authorList>
            <consortium name="Lawrence Berkeley National Laboratory"/>
            <person name="Steindorff A."/>
            <person name="Hensen N."/>
            <person name="Bonometti L."/>
            <person name="Westerberg I."/>
            <person name="Brannstrom I.O."/>
            <person name="Guillou S."/>
            <person name="Cros-Aarteil S."/>
            <person name="Calhoun S."/>
            <person name="Haridas S."/>
            <person name="Kuo A."/>
            <person name="Mondo S."/>
            <person name="Pangilinan J."/>
            <person name="Riley R."/>
            <person name="Labutti K."/>
            <person name="Andreopoulos B."/>
            <person name="Lipzen A."/>
            <person name="Chen C."/>
            <person name="Yanf M."/>
            <person name="Daum C."/>
            <person name="Ng V."/>
            <person name="Clum A."/>
            <person name="Ohm R."/>
            <person name="Martin F."/>
            <person name="Silar P."/>
            <person name="Natvig D."/>
            <person name="Lalanne C."/>
            <person name="Gautier V."/>
            <person name="Ament-Velasquez S.L."/>
            <person name="Kruys A."/>
            <person name="Hutchinson M.I."/>
            <person name="Powell A.J."/>
            <person name="Barry K."/>
            <person name="Miller A.N."/>
            <person name="Grigoriev I.V."/>
            <person name="Debuchy R."/>
            <person name="Gladieux P."/>
            <person name="Thoren M.H."/>
            <person name="Johannesson H."/>
        </authorList>
    </citation>
    <scope>NUCLEOTIDE SEQUENCE</scope>
    <source>
        <strain evidence="2">CBS 359.72</strain>
    </source>
</reference>
<dbReference type="EMBL" id="MU857842">
    <property type="protein sequence ID" value="KAK4243256.1"/>
    <property type="molecule type" value="Genomic_DNA"/>
</dbReference>
<reference evidence="2" key="1">
    <citation type="journal article" date="2023" name="Mol. Phylogenet. Evol.">
        <title>Genome-scale phylogeny and comparative genomics of the fungal order Sordariales.</title>
        <authorList>
            <person name="Hensen N."/>
            <person name="Bonometti L."/>
            <person name="Westerberg I."/>
            <person name="Brannstrom I.O."/>
            <person name="Guillou S."/>
            <person name="Cros-Aarteil S."/>
            <person name="Calhoun S."/>
            <person name="Haridas S."/>
            <person name="Kuo A."/>
            <person name="Mondo S."/>
            <person name="Pangilinan J."/>
            <person name="Riley R."/>
            <person name="LaButti K."/>
            <person name="Andreopoulos B."/>
            <person name="Lipzen A."/>
            <person name="Chen C."/>
            <person name="Yan M."/>
            <person name="Daum C."/>
            <person name="Ng V."/>
            <person name="Clum A."/>
            <person name="Steindorff A."/>
            <person name="Ohm R.A."/>
            <person name="Martin F."/>
            <person name="Silar P."/>
            <person name="Natvig D.O."/>
            <person name="Lalanne C."/>
            <person name="Gautier V."/>
            <person name="Ament-Velasquez S.L."/>
            <person name="Kruys A."/>
            <person name="Hutchinson M.I."/>
            <person name="Powell A.J."/>
            <person name="Barry K."/>
            <person name="Miller A.N."/>
            <person name="Grigoriev I.V."/>
            <person name="Debuchy R."/>
            <person name="Gladieux P."/>
            <person name="Hiltunen Thoren M."/>
            <person name="Johannesson H."/>
        </authorList>
    </citation>
    <scope>NUCLEOTIDE SEQUENCE</scope>
    <source>
        <strain evidence="2">CBS 359.72</strain>
    </source>
</reference>
<name>A0AAN7HB27_9PEZI</name>
<organism evidence="2 3">
    <name type="scientific">Corynascus novoguineensis</name>
    <dbReference type="NCBI Taxonomy" id="1126955"/>
    <lineage>
        <taxon>Eukaryota</taxon>
        <taxon>Fungi</taxon>
        <taxon>Dikarya</taxon>
        <taxon>Ascomycota</taxon>
        <taxon>Pezizomycotina</taxon>
        <taxon>Sordariomycetes</taxon>
        <taxon>Sordariomycetidae</taxon>
        <taxon>Sordariales</taxon>
        <taxon>Chaetomiaceae</taxon>
        <taxon>Corynascus</taxon>
    </lineage>
</organism>
<accession>A0AAN7HB27</accession>
<comment type="caution">
    <text evidence="2">The sequence shown here is derived from an EMBL/GenBank/DDBJ whole genome shotgun (WGS) entry which is preliminary data.</text>
</comment>
<sequence length="155" mass="17860">MGYAKDQIIECMEEERNNLEQTLDEIESYGEGFECPNEHCDSRVCSKLCFARSCFDWCLTHSHPSVEYLDGKISVEVNFVIRNVEGQLISETRIEQRRVCGDEEARSFPDSCKIVTSPFITDYDEDTGAVLTVEGQLWQFEEERRLGKVMARESP</sequence>
<evidence type="ECO:0000313" key="3">
    <source>
        <dbReference type="Proteomes" id="UP001303647"/>
    </source>
</evidence>
<dbReference type="Proteomes" id="UP001303647">
    <property type="component" value="Unassembled WGS sequence"/>
</dbReference>
<keyword evidence="3" id="KW-1185">Reference proteome</keyword>
<feature type="coiled-coil region" evidence="1">
    <location>
        <begin position="5"/>
        <end position="32"/>
    </location>
</feature>
<evidence type="ECO:0000313" key="2">
    <source>
        <dbReference type="EMBL" id="KAK4243256.1"/>
    </source>
</evidence>
<evidence type="ECO:0000256" key="1">
    <source>
        <dbReference type="SAM" id="Coils"/>
    </source>
</evidence>
<dbReference type="AlphaFoldDB" id="A0AAN7HB27"/>
<proteinExistence type="predicted"/>
<protein>
    <submittedName>
        <fullName evidence="2">Uncharacterized protein</fullName>
    </submittedName>
</protein>
<gene>
    <name evidence="2" type="ORF">C7999DRAFT_18375</name>
</gene>
<keyword evidence="1" id="KW-0175">Coiled coil</keyword>